<dbReference type="KEGG" id="rti:DC20_02265"/>
<gene>
    <name evidence="3" type="ORF">DC20_02265</name>
</gene>
<dbReference type="Proteomes" id="UP000061382">
    <property type="component" value="Chromosome"/>
</dbReference>
<name>A0A0P0CM84_9BACT</name>
<dbReference type="GO" id="GO:0016787">
    <property type="term" value="F:hydrolase activity"/>
    <property type="evidence" value="ECO:0007669"/>
    <property type="project" value="UniProtKB-KW"/>
</dbReference>
<evidence type="ECO:0000313" key="4">
    <source>
        <dbReference type="Proteomes" id="UP000061382"/>
    </source>
</evidence>
<dbReference type="STRING" id="512763.DC20_02265"/>
<protein>
    <submittedName>
        <fullName evidence="3">Amidohydrolase</fullName>
    </submittedName>
</protein>
<evidence type="ECO:0000256" key="1">
    <source>
        <dbReference type="ARBA" id="ARBA00038310"/>
    </source>
</evidence>
<dbReference type="Gene3D" id="3.20.20.140">
    <property type="entry name" value="Metal-dependent hydrolases"/>
    <property type="match status" value="1"/>
</dbReference>
<dbReference type="PANTHER" id="PTHR43569">
    <property type="entry name" value="AMIDOHYDROLASE"/>
    <property type="match status" value="1"/>
</dbReference>
<dbReference type="PATRIC" id="fig|512763.3.peg.508"/>
<dbReference type="InterPro" id="IPR032466">
    <property type="entry name" value="Metal_Hydrolase"/>
</dbReference>
<dbReference type="EMBL" id="CP012643">
    <property type="protein sequence ID" value="ALI98015.1"/>
    <property type="molecule type" value="Genomic_DNA"/>
</dbReference>
<accession>A0A0P0CM84</accession>
<comment type="similarity">
    <text evidence="1">Belongs to the metallo-dependent hydrolases superfamily.</text>
</comment>
<dbReference type="PANTHER" id="PTHR43569:SF2">
    <property type="entry name" value="AMIDOHYDROLASE-RELATED DOMAIN-CONTAINING PROTEIN"/>
    <property type="match status" value="1"/>
</dbReference>
<dbReference type="InterPro" id="IPR006680">
    <property type="entry name" value="Amidohydro-rel"/>
</dbReference>
<dbReference type="InterPro" id="IPR052350">
    <property type="entry name" value="Metallo-dep_Lactonases"/>
</dbReference>
<dbReference type="Pfam" id="PF04909">
    <property type="entry name" value="Amidohydro_2"/>
    <property type="match status" value="1"/>
</dbReference>
<evidence type="ECO:0000313" key="3">
    <source>
        <dbReference type="EMBL" id="ALI98015.1"/>
    </source>
</evidence>
<proteinExistence type="inferred from homology"/>
<dbReference type="OrthoDB" id="5450317at2"/>
<reference evidence="3 4" key="1">
    <citation type="submission" date="2015-08" db="EMBL/GenBank/DDBJ databases">
        <title>Complete genome sequence of Rufibacter tibetensis strain 1351t, a radiation-resistant bacterium from tibet plateau.</title>
        <authorList>
            <person name="Dai J."/>
        </authorList>
    </citation>
    <scope>NUCLEOTIDE SEQUENCE [LARGE SCALE GENOMIC DNA]</scope>
    <source>
        <strain evidence="3 4">1351</strain>
    </source>
</reference>
<organism evidence="3 4">
    <name type="scientific">Rufibacter tibetensis</name>
    <dbReference type="NCBI Taxonomy" id="512763"/>
    <lineage>
        <taxon>Bacteria</taxon>
        <taxon>Pseudomonadati</taxon>
        <taxon>Bacteroidota</taxon>
        <taxon>Cytophagia</taxon>
        <taxon>Cytophagales</taxon>
        <taxon>Hymenobacteraceae</taxon>
        <taxon>Rufibacter</taxon>
    </lineage>
</organism>
<keyword evidence="3" id="KW-0378">Hydrolase</keyword>
<keyword evidence="4" id="KW-1185">Reference proteome</keyword>
<evidence type="ECO:0000259" key="2">
    <source>
        <dbReference type="Pfam" id="PF04909"/>
    </source>
</evidence>
<feature type="domain" description="Amidohydrolase-related" evidence="2">
    <location>
        <begin position="4"/>
        <end position="271"/>
    </location>
</feature>
<dbReference type="RefSeq" id="WP_062542341.1">
    <property type="nucleotide sequence ID" value="NZ_CP012643.1"/>
</dbReference>
<sequence>MPKIDAHQHFWTFDPVRDSWITEEMSAIRRDFLPQDLQPVLERNGFEGCVLVQANEDNDFLLEIAARHNFVKVVVGWVDFLDEQVEEKLAHYQQFEKMKGFRYILQSAQDRALMLRPEFKRGFQKLQKYGYTYDILIYQDQLAYTKEFVAAFPDQPFVIDHLAKPAIKQGDTAEWGRNMKAFAEHQNVFCKLSGLVTEADWKSWKQNDFAFYLDTVVETYGVRRLMYGSDWPVCLVAGIYEEVLGIIQEYFSSFSQAEQALIFGENASRFYTINS</sequence>
<dbReference type="SUPFAM" id="SSF51556">
    <property type="entry name" value="Metallo-dependent hydrolases"/>
    <property type="match status" value="1"/>
</dbReference>
<dbReference type="AlphaFoldDB" id="A0A0P0CM84"/>